<keyword evidence="8 11" id="KW-1133">Transmembrane helix</keyword>
<evidence type="ECO:0000256" key="12">
    <source>
        <dbReference type="SAM" id="SignalP"/>
    </source>
</evidence>
<feature type="signal peptide" evidence="12">
    <location>
        <begin position="1"/>
        <end position="23"/>
    </location>
</feature>
<dbReference type="EMBL" id="LMWL01000084">
    <property type="protein sequence ID" value="KUM91114.1"/>
    <property type="molecule type" value="Genomic_DNA"/>
</dbReference>
<evidence type="ECO:0000256" key="10">
    <source>
        <dbReference type="ARBA" id="ARBA00023136"/>
    </source>
</evidence>
<dbReference type="InterPro" id="IPR050428">
    <property type="entry name" value="TCS_sensor_his_kinase"/>
</dbReference>
<feature type="transmembrane region" description="Helical" evidence="11">
    <location>
        <begin position="159"/>
        <end position="181"/>
    </location>
</feature>
<gene>
    <name evidence="14" type="ORF">AQI88_38645</name>
</gene>
<dbReference type="CDD" id="cd00075">
    <property type="entry name" value="HATPase"/>
    <property type="match status" value="1"/>
</dbReference>
<dbReference type="SMART" id="SM00387">
    <property type="entry name" value="HATPase_c"/>
    <property type="match status" value="1"/>
</dbReference>
<organism evidence="14 15">
    <name type="scientific">Streptomyces cellostaticus</name>
    <dbReference type="NCBI Taxonomy" id="67285"/>
    <lineage>
        <taxon>Bacteria</taxon>
        <taxon>Bacillati</taxon>
        <taxon>Actinomycetota</taxon>
        <taxon>Actinomycetes</taxon>
        <taxon>Kitasatosporales</taxon>
        <taxon>Streptomycetaceae</taxon>
        <taxon>Streptomyces</taxon>
    </lineage>
</organism>
<feature type="domain" description="Histidine kinase" evidence="13">
    <location>
        <begin position="202"/>
        <end position="403"/>
    </location>
</feature>
<dbReference type="Gene3D" id="3.30.565.10">
    <property type="entry name" value="Histidine kinase-like ATPase, C-terminal domain"/>
    <property type="match status" value="1"/>
</dbReference>
<dbReference type="PROSITE" id="PS50109">
    <property type="entry name" value="HIS_KIN"/>
    <property type="match status" value="1"/>
</dbReference>
<sequence length="408" mass="42608">MLTCLFTLTTTVCLVALAAVAVAIDARSRTDALDGDLNRRATGLARAVYYDQGVLHLGPLREDDLVQGPAAVAVVEWDAADRARQRFARRPALLPGLAGLSETGGRARDDQETVVERGTAADGRTVRLAAAPVWDDDRIGAVVVAVGDPAAGQRDHDRLVRWLVLGGLGLVAAAAGAGHLLSGRSMRPALRALDQQEQFLSEAAHELRTPLATLRLVTEAGMRSPGESAEALGDATRLVDQMGRLVAGLLARARVQVGTQRVERTALRLDQVVEQAVDELPLSGAEVTVRAEPTVVHGDPELLAQAVRNLIDNALKHGAAPGERARVDVVVAEGRVAVRDYGPGVAPAARERVFDRRAAGPGGGTGIGLAIVRWVADLHAGTARISDAPGGGAVAELVIPQESAGPPV</sequence>
<dbReference type="PRINTS" id="PR00344">
    <property type="entry name" value="BCTRLSENSOR"/>
</dbReference>
<dbReference type="InterPro" id="IPR005467">
    <property type="entry name" value="His_kinase_dom"/>
</dbReference>
<dbReference type="Pfam" id="PF02518">
    <property type="entry name" value="HATPase_c"/>
    <property type="match status" value="1"/>
</dbReference>
<dbReference type="GO" id="GO:0005886">
    <property type="term" value="C:plasma membrane"/>
    <property type="evidence" value="ECO:0007669"/>
    <property type="project" value="UniProtKB-SubCell"/>
</dbReference>
<evidence type="ECO:0000256" key="6">
    <source>
        <dbReference type="ARBA" id="ARBA00022692"/>
    </source>
</evidence>
<accession>A0A101NDG5</accession>
<evidence type="ECO:0000256" key="2">
    <source>
        <dbReference type="ARBA" id="ARBA00004236"/>
    </source>
</evidence>
<keyword evidence="10 11" id="KW-0472">Membrane</keyword>
<keyword evidence="15" id="KW-1185">Reference proteome</keyword>
<proteinExistence type="predicted"/>
<dbReference type="InterPro" id="IPR036890">
    <property type="entry name" value="HATPase_C_sf"/>
</dbReference>
<evidence type="ECO:0000256" key="9">
    <source>
        <dbReference type="ARBA" id="ARBA00023012"/>
    </source>
</evidence>
<comment type="subcellular location">
    <subcellularLocation>
        <location evidence="2">Cell membrane</location>
    </subcellularLocation>
</comment>
<keyword evidence="9" id="KW-0902">Two-component regulatory system</keyword>
<evidence type="ECO:0000256" key="1">
    <source>
        <dbReference type="ARBA" id="ARBA00000085"/>
    </source>
</evidence>
<evidence type="ECO:0000256" key="11">
    <source>
        <dbReference type="SAM" id="Phobius"/>
    </source>
</evidence>
<dbReference type="STRING" id="67285.AQI88_38645"/>
<feature type="chain" id="PRO_5039669142" description="histidine kinase" evidence="12">
    <location>
        <begin position="24"/>
        <end position="408"/>
    </location>
</feature>
<comment type="catalytic activity">
    <reaction evidence="1">
        <text>ATP + protein L-histidine = ADP + protein N-phospho-L-histidine.</text>
        <dbReference type="EC" id="2.7.13.3"/>
    </reaction>
</comment>
<dbReference type="EC" id="2.7.13.3" evidence="3"/>
<evidence type="ECO:0000256" key="5">
    <source>
        <dbReference type="ARBA" id="ARBA00022679"/>
    </source>
</evidence>
<dbReference type="GO" id="GO:0000155">
    <property type="term" value="F:phosphorelay sensor kinase activity"/>
    <property type="evidence" value="ECO:0007669"/>
    <property type="project" value="InterPro"/>
</dbReference>
<evidence type="ECO:0000313" key="15">
    <source>
        <dbReference type="Proteomes" id="UP000054241"/>
    </source>
</evidence>
<dbReference type="Proteomes" id="UP000054241">
    <property type="component" value="Unassembled WGS sequence"/>
</dbReference>
<keyword evidence="5" id="KW-0808">Transferase</keyword>
<comment type="caution">
    <text evidence="14">The sequence shown here is derived from an EMBL/GenBank/DDBJ whole genome shotgun (WGS) entry which is preliminary data.</text>
</comment>
<evidence type="ECO:0000313" key="14">
    <source>
        <dbReference type="EMBL" id="KUM91114.1"/>
    </source>
</evidence>
<dbReference type="SUPFAM" id="SSF47384">
    <property type="entry name" value="Homodimeric domain of signal transducing histidine kinase"/>
    <property type="match status" value="1"/>
</dbReference>
<dbReference type="SMART" id="SM00388">
    <property type="entry name" value="HisKA"/>
    <property type="match status" value="1"/>
</dbReference>
<dbReference type="InterPro" id="IPR003661">
    <property type="entry name" value="HisK_dim/P_dom"/>
</dbReference>
<dbReference type="Gene3D" id="1.10.287.130">
    <property type="match status" value="1"/>
</dbReference>
<evidence type="ECO:0000256" key="3">
    <source>
        <dbReference type="ARBA" id="ARBA00012438"/>
    </source>
</evidence>
<keyword evidence="7" id="KW-0418">Kinase</keyword>
<name>A0A101NDG5_9ACTN</name>
<evidence type="ECO:0000256" key="8">
    <source>
        <dbReference type="ARBA" id="ARBA00022989"/>
    </source>
</evidence>
<protein>
    <recommendedName>
        <fullName evidence="3">histidine kinase</fullName>
        <ecNumber evidence="3">2.7.13.3</ecNumber>
    </recommendedName>
</protein>
<keyword evidence="12" id="KW-0732">Signal</keyword>
<dbReference type="Pfam" id="PF00512">
    <property type="entry name" value="HisKA"/>
    <property type="match status" value="1"/>
</dbReference>
<evidence type="ECO:0000256" key="4">
    <source>
        <dbReference type="ARBA" id="ARBA00022553"/>
    </source>
</evidence>
<dbReference type="CDD" id="cd00082">
    <property type="entry name" value="HisKA"/>
    <property type="match status" value="1"/>
</dbReference>
<evidence type="ECO:0000259" key="13">
    <source>
        <dbReference type="PROSITE" id="PS50109"/>
    </source>
</evidence>
<evidence type="ECO:0000256" key="7">
    <source>
        <dbReference type="ARBA" id="ARBA00022777"/>
    </source>
</evidence>
<dbReference type="InterPro" id="IPR036097">
    <property type="entry name" value="HisK_dim/P_sf"/>
</dbReference>
<dbReference type="AlphaFoldDB" id="A0A101NDG5"/>
<dbReference type="InterPro" id="IPR003594">
    <property type="entry name" value="HATPase_dom"/>
</dbReference>
<dbReference type="SUPFAM" id="SSF55874">
    <property type="entry name" value="ATPase domain of HSP90 chaperone/DNA topoisomerase II/histidine kinase"/>
    <property type="match status" value="1"/>
</dbReference>
<dbReference type="PANTHER" id="PTHR45436:SF5">
    <property type="entry name" value="SENSOR HISTIDINE KINASE TRCS"/>
    <property type="match status" value="1"/>
</dbReference>
<dbReference type="InterPro" id="IPR004358">
    <property type="entry name" value="Sig_transdc_His_kin-like_C"/>
</dbReference>
<keyword evidence="6 11" id="KW-0812">Transmembrane</keyword>
<keyword evidence="4" id="KW-0597">Phosphoprotein</keyword>
<dbReference type="PANTHER" id="PTHR45436">
    <property type="entry name" value="SENSOR HISTIDINE KINASE YKOH"/>
    <property type="match status" value="1"/>
</dbReference>
<reference evidence="14 15" key="1">
    <citation type="submission" date="2015-10" db="EMBL/GenBank/DDBJ databases">
        <title>Draft genome sequence of Streptomyces cellostaticus DSM 40189, type strain for the species Streptomyces cellostaticus.</title>
        <authorList>
            <person name="Ruckert C."/>
            <person name="Winkler A."/>
            <person name="Kalinowski J."/>
            <person name="Kampfer P."/>
            <person name="Glaeser S."/>
        </authorList>
    </citation>
    <scope>NUCLEOTIDE SEQUENCE [LARGE SCALE GENOMIC DNA]</scope>
    <source>
        <strain evidence="14 15">DSM 40189</strain>
    </source>
</reference>